<protein>
    <submittedName>
        <fullName evidence="1">Uncharacterized protein</fullName>
    </submittedName>
</protein>
<proteinExistence type="predicted"/>
<dbReference type="AlphaFoldDB" id="A0AAE0NT17"/>
<evidence type="ECO:0000313" key="1">
    <source>
        <dbReference type="EMBL" id="KAK3387095.1"/>
    </source>
</evidence>
<reference evidence="1" key="2">
    <citation type="submission" date="2023-06" db="EMBL/GenBank/DDBJ databases">
        <authorList>
            <consortium name="Lawrence Berkeley National Laboratory"/>
            <person name="Haridas S."/>
            <person name="Hensen N."/>
            <person name="Bonometti L."/>
            <person name="Westerberg I."/>
            <person name="Brannstrom I.O."/>
            <person name="Guillou S."/>
            <person name="Cros-Aarteil S."/>
            <person name="Calhoun S."/>
            <person name="Kuo A."/>
            <person name="Mondo S."/>
            <person name="Pangilinan J."/>
            <person name="Riley R."/>
            <person name="LaButti K."/>
            <person name="Andreopoulos B."/>
            <person name="Lipzen A."/>
            <person name="Chen C."/>
            <person name="Yanf M."/>
            <person name="Daum C."/>
            <person name="Ng V."/>
            <person name="Clum A."/>
            <person name="Steindorff A."/>
            <person name="Ohm R."/>
            <person name="Martin F."/>
            <person name="Silar P."/>
            <person name="Natvig D."/>
            <person name="Lalanne C."/>
            <person name="Gautier V."/>
            <person name="Ament-velasquez S.L."/>
            <person name="Kruys A."/>
            <person name="Hutchinson M.I."/>
            <person name="Powell A.J."/>
            <person name="Barry K."/>
            <person name="Miller A.N."/>
            <person name="Grigoriev I.V."/>
            <person name="Debuchy R."/>
            <person name="Gladieux P."/>
            <person name="Thoren M.H."/>
            <person name="Johannesson H."/>
        </authorList>
    </citation>
    <scope>NUCLEOTIDE SEQUENCE</scope>
    <source>
        <strain evidence="1">CBS 232.78</strain>
    </source>
</reference>
<reference evidence="1" key="1">
    <citation type="journal article" date="2023" name="Mol. Phylogenet. Evol.">
        <title>Genome-scale phylogeny and comparative genomics of the fungal order Sordariales.</title>
        <authorList>
            <person name="Hensen N."/>
            <person name="Bonometti L."/>
            <person name="Westerberg I."/>
            <person name="Brannstrom I.O."/>
            <person name="Guillou S."/>
            <person name="Cros-Aarteil S."/>
            <person name="Calhoun S."/>
            <person name="Haridas S."/>
            <person name="Kuo A."/>
            <person name="Mondo S."/>
            <person name="Pangilinan J."/>
            <person name="Riley R."/>
            <person name="LaButti K."/>
            <person name="Andreopoulos B."/>
            <person name="Lipzen A."/>
            <person name="Chen C."/>
            <person name="Yan M."/>
            <person name="Daum C."/>
            <person name="Ng V."/>
            <person name="Clum A."/>
            <person name="Steindorff A."/>
            <person name="Ohm R.A."/>
            <person name="Martin F."/>
            <person name="Silar P."/>
            <person name="Natvig D.O."/>
            <person name="Lalanne C."/>
            <person name="Gautier V."/>
            <person name="Ament-Velasquez S.L."/>
            <person name="Kruys A."/>
            <person name="Hutchinson M.I."/>
            <person name="Powell A.J."/>
            <person name="Barry K."/>
            <person name="Miller A.N."/>
            <person name="Grigoriev I.V."/>
            <person name="Debuchy R."/>
            <person name="Gladieux P."/>
            <person name="Hiltunen Thoren M."/>
            <person name="Johannesson H."/>
        </authorList>
    </citation>
    <scope>NUCLEOTIDE SEQUENCE</scope>
    <source>
        <strain evidence="1">CBS 232.78</strain>
    </source>
</reference>
<gene>
    <name evidence="1" type="ORF">B0H63DRAFT_469166</name>
</gene>
<accession>A0AAE0NT17</accession>
<evidence type="ECO:0000313" key="2">
    <source>
        <dbReference type="Proteomes" id="UP001285441"/>
    </source>
</evidence>
<sequence>MSQQLMAPGYMKVSCTFLLRIFLLLSRVPPLFYFSRIVRAVLAAHLAMSSIGLQERKPREMVVENKYLIIKDF</sequence>
<keyword evidence="2" id="KW-1185">Reference proteome</keyword>
<organism evidence="1 2">
    <name type="scientific">Podospora didyma</name>
    <dbReference type="NCBI Taxonomy" id="330526"/>
    <lineage>
        <taxon>Eukaryota</taxon>
        <taxon>Fungi</taxon>
        <taxon>Dikarya</taxon>
        <taxon>Ascomycota</taxon>
        <taxon>Pezizomycotina</taxon>
        <taxon>Sordariomycetes</taxon>
        <taxon>Sordariomycetidae</taxon>
        <taxon>Sordariales</taxon>
        <taxon>Podosporaceae</taxon>
        <taxon>Podospora</taxon>
    </lineage>
</organism>
<dbReference type="EMBL" id="JAULSW010000003">
    <property type="protein sequence ID" value="KAK3387095.1"/>
    <property type="molecule type" value="Genomic_DNA"/>
</dbReference>
<dbReference type="Proteomes" id="UP001285441">
    <property type="component" value="Unassembled WGS sequence"/>
</dbReference>
<comment type="caution">
    <text evidence="1">The sequence shown here is derived from an EMBL/GenBank/DDBJ whole genome shotgun (WGS) entry which is preliminary data.</text>
</comment>
<name>A0AAE0NT17_9PEZI</name>